<name>A0AAV9HWJ0_9PEZI</name>
<organism evidence="4 5">
    <name type="scientific">Cladorrhinum samala</name>
    <dbReference type="NCBI Taxonomy" id="585594"/>
    <lineage>
        <taxon>Eukaryota</taxon>
        <taxon>Fungi</taxon>
        <taxon>Dikarya</taxon>
        <taxon>Ascomycota</taxon>
        <taxon>Pezizomycotina</taxon>
        <taxon>Sordariomycetes</taxon>
        <taxon>Sordariomycetidae</taxon>
        <taxon>Sordariales</taxon>
        <taxon>Podosporaceae</taxon>
        <taxon>Cladorrhinum</taxon>
    </lineage>
</organism>
<sequence>MKFSPRLLLAIAAAGTTVLAGPNCPPLGPVFPKPTNLASSPAIRAALDNLAAALSARDADNSSAVLANTTSWSIEVFSANPDTPTLFEWHHTAAELAAATGNSSFGVKKVDGDTVYRLGSLTKVFAVYTWLAQDGMDKWNDPITKYVPELREAAARARAAKDPVRNVPWDEVTIASLAGQMSGAIRDYGLMGEMTQQYGQDVAVSLGFPPLNSSDPTLPPCGAWPLCNRTEFFNGLLQAYPSYAPFTSPAYTNTGYQILSYALESIKGKSFESMMQDSILGPLGLNHTYYVSAPDTAGIIPGNRTESGWDWQLGDENPAGNMFSSTSDLSRLGRSILSSSILAPSLANAWLKPVAFTSELYAGLSTPWGVRRIPHPSYDPTTAKRVVDSLNKAGRIGYYSSLLVLLPDYDVGFSVAIAGANIPGNTNFNLADVLGKHLVPALEAAGREQAESQYAGLYVSAEPDKNLNSSLRLTTQPDRPGLGIENWISNGTDMQAVSVALAAGYTPVKGSIRLYPTGLETVREDGSRTVGFKAVYEDIGLPARPYGENMFSTDCGTWVSFTGVTYGTHALDQFVFEVAKDGRVRSLENLALRSVLLKR</sequence>
<evidence type="ECO:0000313" key="5">
    <source>
        <dbReference type="Proteomes" id="UP001321749"/>
    </source>
</evidence>
<dbReference type="SUPFAM" id="SSF56601">
    <property type="entry name" value="beta-lactamase/transpeptidase-like"/>
    <property type="match status" value="1"/>
</dbReference>
<evidence type="ECO:0000256" key="1">
    <source>
        <dbReference type="SAM" id="SignalP"/>
    </source>
</evidence>
<dbReference type="Pfam" id="PF00144">
    <property type="entry name" value="Beta-lactamase"/>
    <property type="match status" value="1"/>
</dbReference>
<gene>
    <name evidence="4" type="ORF">QBC42DRAFT_169902</name>
</gene>
<dbReference type="InterPro" id="IPR001466">
    <property type="entry name" value="Beta-lactam-related"/>
</dbReference>
<dbReference type="EMBL" id="MU864942">
    <property type="protein sequence ID" value="KAK4465108.1"/>
    <property type="molecule type" value="Genomic_DNA"/>
</dbReference>
<keyword evidence="1" id="KW-0732">Signal</keyword>
<dbReference type="AlphaFoldDB" id="A0AAV9HWJ0"/>
<dbReference type="PANTHER" id="PTHR22935">
    <property type="entry name" value="PENICILLIN-BINDING PROTEIN"/>
    <property type="match status" value="1"/>
</dbReference>
<protein>
    <submittedName>
        <fullName evidence="4">D-alanyl-D-alanine-carboxypeptidase/endopeptidase AmpH</fullName>
    </submittedName>
</protein>
<reference evidence="4" key="1">
    <citation type="journal article" date="2023" name="Mol. Phylogenet. Evol.">
        <title>Genome-scale phylogeny and comparative genomics of the fungal order Sordariales.</title>
        <authorList>
            <person name="Hensen N."/>
            <person name="Bonometti L."/>
            <person name="Westerberg I."/>
            <person name="Brannstrom I.O."/>
            <person name="Guillou S."/>
            <person name="Cros-Aarteil S."/>
            <person name="Calhoun S."/>
            <person name="Haridas S."/>
            <person name="Kuo A."/>
            <person name="Mondo S."/>
            <person name="Pangilinan J."/>
            <person name="Riley R."/>
            <person name="LaButti K."/>
            <person name="Andreopoulos B."/>
            <person name="Lipzen A."/>
            <person name="Chen C."/>
            <person name="Yan M."/>
            <person name="Daum C."/>
            <person name="Ng V."/>
            <person name="Clum A."/>
            <person name="Steindorff A."/>
            <person name="Ohm R.A."/>
            <person name="Martin F."/>
            <person name="Silar P."/>
            <person name="Natvig D.O."/>
            <person name="Lalanne C."/>
            <person name="Gautier V."/>
            <person name="Ament-Velasquez S.L."/>
            <person name="Kruys A."/>
            <person name="Hutchinson M.I."/>
            <person name="Powell A.J."/>
            <person name="Barry K."/>
            <person name="Miller A.N."/>
            <person name="Grigoriev I.V."/>
            <person name="Debuchy R."/>
            <person name="Gladieux P."/>
            <person name="Hiltunen Thoren M."/>
            <person name="Johannesson H."/>
        </authorList>
    </citation>
    <scope>NUCLEOTIDE SEQUENCE</scope>
    <source>
        <strain evidence="4">PSN324</strain>
    </source>
</reference>
<dbReference type="InterPro" id="IPR012338">
    <property type="entry name" value="Beta-lactam/transpept-like"/>
</dbReference>
<dbReference type="Gene3D" id="3.40.710.10">
    <property type="entry name" value="DD-peptidase/beta-lactamase superfamily"/>
    <property type="match status" value="1"/>
</dbReference>
<evidence type="ECO:0000259" key="2">
    <source>
        <dbReference type="Pfam" id="PF00144"/>
    </source>
</evidence>
<dbReference type="Proteomes" id="UP001321749">
    <property type="component" value="Unassembled WGS sequence"/>
</dbReference>
<feature type="domain" description="Beta-lactamase-related" evidence="2">
    <location>
        <begin position="107"/>
        <end position="417"/>
    </location>
</feature>
<reference evidence="4" key="2">
    <citation type="submission" date="2023-06" db="EMBL/GenBank/DDBJ databases">
        <authorList>
            <consortium name="Lawrence Berkeley National Laboratory"/>
            <person name="Mondo S.J."/>
            <person name="Hensen N."/>
            <person name="Bonometti L."/>
            <person name="Westerberg I."/>
            <person name="Brannstrom I.O."/>
            <person name="Guillou S."/>
            <person name="Cros-Aarteil S."/>
            <person name="Calhoun S."/>
            <person name="Haridas S."/>
            <person name="Kuo A."/>
            <person name="Pangilinan J."/>
            <person name="Riley R."/>
            <person name="Labutti K."/>
            <person name="Andreopoulos B."/>
            <person name="Lipzen A."/>
            <person name="Chen C."/>
            <person name="Yanf M."/>
            <person name="Daum C."/>
            <person name="Ng V."/>
            <person name="Clum A."/>
            <person name="Steindorff A."/>
            <person name="Ohm R."/>
            <person name="Martin F."/>
            <person name="Silar P."/>
            <person name="Natvig D."/>
            <person name="Lalanne C."/>
            <person name="Gautier V."/>
            <person name="Ament-Velasquez S.L."/>
            <person name="Kruys A."/>
            <person name="Hutchinson M.I."/>
            <person name="Powell A.J."/>
            <person name="Barry K."/>
            <person name="Miller A.N."/>
            <person name="Grigoriev I.V."/>
            <person name="Debuchy R."/>
            <person name="Gladieux P."/>
            <person name="Thoren M.H."/>
            <person name="Johannesson H."/>
        </authorList>
    </citation>
    <scope>NUCLEOTIDE SEQUENCE</scope>
    <source>
        <strain evidence="4">PSN324</strain>
    </source>
</reference>
<feature type="signal peptide" evidence="1">
    <location>
        <begin position="1"/>
        <end position="20"/>
    </location>
</feature>
<dbReference type="PANTHER" id="PTHR22935:SF97">
    <property type="entry name" value="BETA-LACTAMASE-RELATED DOMAIN-CONTAINING PROTEIN"/>
    <property type="match status" value="1"/>
</dbReference>
<feature type="chain" id="PRO_5043608829" evidence="1">
    <location>
        <begin position="21"/>
        <end position="599"/>
    </location>
</feature>
<feature type="domain" description="Beta-lactamase-like ARB-00930-like C-terminal" evidence="3">
    <location>
        <begin position="447"/>
        <end position="598"/>
    </location>
</feature>
<evidence type="ECO:0000259" key="3">
    <source>
        <dbReference type="Pfam" id="PF26335"/>
    </source>
</evidence>
<comment type="caution">
    <text evidence="4">The sequence shown here is derived from an EMBL/GenBank/DDBJ whole genome shotgun (WGS) entry which is preliminary data.</text>
</comment>
<dbReference type="InterPro" id="IPR058664">
    <property type="entry name" value="ARB_00930-like_C"/>
</dbReference>
<proteinExistence type="predicted"/>
<dbReference type="InterPro" id="IPR051478">
    <property type="entry name" value="Beta-lactamase-like_AB/R"/>
</dbReference>
<dbReference type="Pfam" id="PF26335">
    <property type="entry name" value="ARB_00930_C"/>
    <property type="match status" value="1"/>
</dbReference>
<accession>A0AAV9HWJ0</accession>
<keyword evidence="5" id="KW-1185">Reference proteome</keyword>
<evidence type="ECO:0000313" key="4">
    <source>
        <dbReference type="EMBL" id="KAK4465108.1"/>
    </source>
</evidence>